<organism evidence="1 2">
    <name type="scientific">Brassica oleracea var. oleracea</name>
    <dbReference type="NCBI Taxonomy" id="109376"/>
    <lineage>
        <taxon>Eukaryota</taxon>
        <taxon>Viridiplantae</taxon>
        <taxon>Streptophyta</taxon>
        <taxon>Embryophyta</taxon>
        <taxon>Tracheophyta</taxon>
        <taxon>Spermatophyta</taxon>
        <taxon>Magnoliopsida</taxon>
        <taxon>eudicotyledons</taxon>
        <taxon>Gunneridae</taxon>
        <taxon>Pentapetalae</taxon>
        <taxon>rosids</taxon>
        <taxon>malvids</taxon>
        <taxon>Brassicales</taxon>
        <taxon>Brassicaceae</taxon>
        <taxon>Brassiceae</taxon>
        <taxon>Brassica</taxon>
    </lineage>
</organism>
<sequence length="59" mass="6331">MGVRSGGGAERMKFLGKEAKTSNLARPHLLERLTRTLMLSGKGAWSTSSSTTTTPRPGR</sequence>
<protein>
    <submittedName>
        <fullName evidence="1">Uncharacterized protein</fullName>
    </submittedName>
</protein>
<accession>A0A0D2ZR52</accession>
<evidence type="ECO:0000313" key="2">
    <source>
        <dbReference type="Proteomes" id="UP000032141"/>
    </source>
</evidence>
<reference evidence="1" key="2">
    <citation type="submission" date="2015-06" db="UniProtKB">
        <authorList>
            <consortium name="EnsemblPlants"/>
        </authorList>
    </citation>
    <scope>IDENTIFICATION</scope>
</reference>
<dbReference type="HOGENOM" id="CLU_2964054_0_0_1"/>
<keyword evidence="2" id="KW-1185">Reference proteome</keyword>
<reference evidence="1" key="1">
    <citation type="journal article" date="2014" name="Genome Biol.">
        <title>Transcriptome and methylome profiling reveals relics of genome dominance in the mesopolyploid Brassica oleracea.</title>
        <authorList>
            <person name="Parkin I.A."/>
            <person name="Koh C."/>
            <person name="Tang H."/>
            <person name="Robinson S.J."/>
            <person name="Kagale S."/>
            <person name="Clarke W.E."/>
            <person name="Town C.D."/>
            <person name="Nixon J."/>
            <person name="Krishnakumar V."/>
            <person name="Bidwell S.L."/>
            <person name="Denoeud F."/>
            <person name="Belcram H."/>
            <person name="Links M.G."/>
            <person name="Just J."/>
            <person name="Clarke C."/>
            <person name="Bender T."/>
            <person name="Huebert T."/>
            <person name="Mason A.S."/>
            <person name="Pires J.C."/>
            <person name="Barker G."/>
            <person name="Moore J."/>
            <person name="Walley P.G."/>
            <person name="Manoli S."/>
            <person name="Batley J."/>
            <person name="Edwards D."/>
            <person name="Nelson M.N."/>
            <person name="Wang X."/>
            <person name="Paterson A.H."/>
            <person name="King G."/>
            <person name="Bancroft I."/>
            <person name="Chalhoub B."/>
            <person name="Sharpe A.G."/>
        </authorList>
    </citation>
    <scope>NUCLEOTIDE SEQUENCE [LARGE SCALE GENOMIC DNA]</scope>
    <source>
        <strain evidence="1">cv. TO1000</strain>
    </source>
</reference>
<evidence type="ECO:0000313" key="1">
    <source>
        <dbReference type="EnsemblPlants" id="Bo00792s060.1"/>
    </source>
</evidence>
<dbReference type="AlphaFoldDB" id="A0A0D2ZR52"/>
<name>A0A0D2ZR52_BRAOL</name>
<proteinExistence type="predicted"/>
<dbReference type="Proteomes" id="UP000032141">
    <property type="component" value="Unassembled WGS sequence"/>
</dbReference>
<dbReference type="EnsemblPlants" id="Bo00792s060.1">
    <property type="protein sequence ID" value="Bo00792s060.1"/>
    <property type="gene ID" value="Bo00792s060"/>
</dbReference>
<dbReference type="Gramene" id="Bo00792s060.1">
    <property type="protein sequence ID" value="Bo00792s060.1"/>
    <property type="gene ID" value="Bo00792s060"/>
</dbReference>